<dbReference type="Proteomes" id="UP001163823">
    <property type="component" value="Chromosome 4"/>
</dbReference>
<evidence type="ECO:0000256" key="11">
    <source>
        <dbReference type="SAM" id="MobiDB-lite"/>
    </source>
</evidence>
<evidence type="ECO:0000256" key="7">
    <source>
        <dbReference type="ARBA" id="ARBA00023015"/>
    </source>
</evidence>
<dbReference type="GO" id="GO:0005634">
    <property type="term" value="C:nucleus"/>
    <property type="evidence" value="ECO:0007669"/>
    <property type="project" value="UniProtKB-SubCell"/>
</dbReference>
<evidence type="ECO:0000256" key="3">
    <source>
        <dbReference type="ARBA" id="ARBA00022490"/>
    </source>
</evidence>
<keyword evidence="6" id="KW-0832">Ubl conjugation</keyword>
<dbReference type="GO" id="GO:0005737">
    <property type="term" value="C:cytoplasm"/>
    <property type="evidence" value="ECO:0007669"/>
    <property type="project" value="UniProtKB-SubCell"/>
</dbReference>
<dbReference type="Pfam" id="PF15612">
    <property type="entry name" value="WHIM1"/>
    <property type="match status" value="1"/>
</dbReference>
<feature type="coiled-coil region" evidence="10">
    <location>
        <begin position="394"/>
        <end position="421"/>
    </location>
</feature>
<accession>A0AAD7PXX0</accession>
<proteinExistence type="predicted"/>
<gene>
    <name evidence="13" type="ORF">O6P43_009268</name>
</gene>
<dbReference type="PROSITE" id="PS50827">
    <property type="entry name" value="DDT"/>
    <property type="match status" value="1"/>
</dbReference>
<keyword evidence="5" id="KW-0597">Phosphoprotein</keyword>
<keyword evidence="4" id="KW-1017">Isopeptide bond</keyword>
<keyword evidence="13" id="KW-0479">Metal-binding</keyword>
<evidence type="ECO:0000256" key="2">
    <source>
        <dbReference type="ARBA" id="ARBA00004496"/>
    </source>
</evidence>
<dbReference type="Pfam" id="PF10497">
    <property type="entry name" value="zf-4CXXC_R1"/>
    <property type="match status" value="1"/>
</dbReference>
<evidence type="ECO:0000256" key="6">
    <source>
        <dbReference type="ARBA" id="ARBA00022843"/>
    </source>
</evidence>
<evidence type="ECO:0000256" key="9">
    <source>
        <dbReference type="ARBA" id="ARBA00023242"/>
    </source>
</evidence>
<evidence type="ECO:0000313" key="13">
    <source>
        <dbReference type="EMBL" id="KAJ7971201.1"/>
    </source>
</evidence>
<evidence type="ECO:0000256" key="1">
    <source>
        <dbReference type="ARBA" id="ARBA00004123"/>
    </source>
</evidence>
<dbReference type="InterPro" id="IPR018866">
    <property type="entry name" value="Znf-4CXXC_R1"/>
</dbReference>
<dbReference type="AlphaFoldDB" id="A0AAD7PXX0"/>
<feature type="region of interest" description="Disordered" evidence="11">
    <location>
        <begin position="517"/>
        <end position="536"/>
    </location>
</feature>
<evidence type="ECO:0000313" key="14">
    <source>
        <dbReference type="Proteomes" id="UP001163823"/>
    </source>
</evidence>
<evidence type="ECO:0000256" key="10">
    <source>
        <dbReference type="SAM" id="Coils"/>
    </source>
</evidence>
<reference evidence="13" key="1">
    <citation type="journal article" date="2023" name="Science">
        <title>Elucidation of the pathway for biosynthesis of saponin adjuvants from the soapbark tree.</title>
        <authorList>
            <person name="Reed J."/>
            <person name="Orme A."/>
            <person name="El-Demerdash A."/>
            <person name="Owen C."/>
            <person name="Martin L.B.B."/>
            <person name="Misra R.C."/>
            <person name="Kikuchi S."/>
            <person name="Rejzek M."/>
            <person name="Martin A.C."/>
            <person name="Harkess A."/>
            <person name="Leebens-Mack J."/>
            <person name="Louveau T."/>
            <person name="Stephenson M.J."/>
            <person name="Osbourn A."/>
        </authorList>
    </citation>
    <scope>NUCLEOTIDE SEQUENCE</scope>
    <source>
        <strain evidence="13">S10</strain>
    </source>
</reference>
<dbReference type="PANTHER" id="PTHR31169">
    <property type="entry name" value="OS05G0300700 PROTEIN"/>
    <property type="match status" value="1"/>
</dbReference>
<evidence type="ECO:0000256" key="8">
    <source>
        <dbReference type="ARBA" id="ARBA00023163"/>
    </source>
</evidence>
<evidence type="ECO:0000259" key="12">
    <source>
        <dbReference type="PROSITE" id="PS50827"/>
    </source>
</evidence>
<keyword evidence="3" id="KW-0963">Cytoplasm</keyword>
<dbReference type="GO" id="GO:0008270">
    <property type="term" value="F:zinc ion binding"/>
    <property type="evidence" value="ECO:0007669"/>
    <property type="project" value="UniProtKB-KW"/>
</dbReference>
<dbReference type="PANTHER" id="PTHR31169:SF8">
    <property type="entry name" value="ZINC-FINGER DOMAIN OF MONOAMINE-OXIDASE A REPRESSOR R1 PROTEIN"/>
    <property type="match status" value="1"/>
</dbReference>
<name>A0AAD7PXX0_QUISA</name>
<keyword evidence="13" id="KW-0862">Zinc</keyword>
<keyword evidence="14" id="KW-1185">Reference proteome</keyword>
<evidence type="ECO:0000256" key="5">
    <source>
        <dbReference type="ARBA" id="ARBA00022553"/>
    </source>
</evidence>
<sequence length="536" mass="60477">MMRKKQNLIFDILSHLGFEKKRKFTITDCRQKTTDFVASCKSRKRDKPCTIKYCRKCLLNRYGEKKQEVDLLNDWKCPKCRGICNCSICMKKRGFNPTGPLVHTAKASGFSSVSELIHFPGPDNSGSDKILRNFANSPQKSVNPNEQEIVVIPSGKHVKENSVDENSKEKKTKWEGLTEICNGNKGYDQGSRRDVGVLTNVKINNADDMSGTKKIKCTANSETEEIVINIPLPQGTSLTNISGIELPPENVGHALQFLEFCAVFGKALDVKKGEPEDLLQELIHRESGGHDKTTAVDHIHIKLLSIVQMDSGIVLPSLNPADERNVWFQALRKVLSGSVLKQEWQLDFLGDNEYDDLELSNKLRILNFLCDEALGTEKLRNFIDKENTIFLEGNKEARDKVHAAKNKKKLLKQKLQDEMAQPHAELLEAQKKVSKKRKTSAALRSELVLMDANGHFFWTLKSYSAEDTILMQDMKILDGVACDERWFTYGAGQRAEIEKYISFSRVKRLRIQNVLVNSPSGSNEMNSPSGSNEEKV</sequence>
<evidence type="ECO:0000256" key="4">
    <source>
        <dbReference type="ARBA" id="ARBA00022499"/>
    </source>
</evidence>
<keyword evidence="7" id="KW-0805">Transcription regulation</keyword>
<keyword evidence="9" id="KW-0539">Nucleus</keyword>
<comment type="caution">
    <text evidence="13">The sequence shown here is derived from an EMBL/GenBank/DDBJ whole genome shotgun (WGS) entry which is preliminary data.</text>
</comment>
<keyword evidence="13" id="KW-0863">Zinc-finger</keyword>
<feature type="domain" description="DDT" evidence="12">
    <location>
        <begin position="248"/>
        <end position="313"/>
    </location>
</feature>
<protein>
    <submittedName>
        <fullName evidence="13">Zinc-finger domain of monoamine-oxidase A repressor R1 protein</fullName>
    </submittedName>
</protein>
<comment type="subcellular location">
    <subcellularLocation>
        <location evidence="2">Cytoplasm</location>
    </subcellularLocation>
    <subcellularLocation>
        <location evidence="1">Nucleus</location>
    </subcellularLocation>
</comment>
<dbReference type="EMBL" id="JARAOO010000004">
    <property type="protein sequence ID" value="KAJ7971201.1"/>
    <property type="molecule type" value="Genomic_DNA"/>
</dbReference>
<organism evidence="13 14">
    <name type="scientific">Quillaja saponaria</name>
    <name type="common">Soap bark tree</name>
    <dbReference type="NCBI Taxonomy" id="32244"/>
    <lineage>
        <taxon>Eukaryota</taxon>
        <taxon>Viridiplantae</taxon>
        <taxon>Streptophyta</taxon>
        <taxon>Embryophyta</taxon>
        <taxon>Tracheophyta</taxon>
        <taxon>Spermatophyta</taxon>
        <taxon>Magnoliopsida</taxon>
        <taxon>eudicotyledons</taxon>
        <taxon>Gunneridae</taxon>
        <taxon>Pentapetalae</taxon>
        <taxon>rosids</taxon>
        <taxon>fabids</taxon>
        <taxon>Fabales</taxon>
        <taxon>Quillajaceae</taxon>
        <taxon>Quillaja</taxon>
    </lineage>
</organism>
<dbReference type="InterPro" id="IPR018501">
    <property type="entry name" value="DDT_dom"/>
</dbReference>
<dbReference type="InterPro" id="IPR040221">
    <property type="entry name" value="CDCA7/CDA7L"/>
</dbReference>
<keyword evidence="10" id="KW-0175">Coiled coil</keyword>
<dbReference type="GO" id="GO:0006355">
    <property type="term" value="P:regulation of DNA-templated transcription"/>
    <property type="evidence" value="ECO:0007669"/>
    <property type="project" value="InterPro"/>
</dbReference>
<dbReference type="InterPro" id="IPR028942">
    <property type="entry name" value="WHIM1_dom"/>
</dbReference>
<keyword evidence="8" id="KW-0804">Transcription</keyword>